<dbReference type="InterPro" id="IPR011703">
    <property type="entry name" value="ATPase_AAA-3"/>
</dbReference>
<evidence type="ECO:0000313" key="5">
    <source>
        <dbReference type="EMBL" id="HCL01983.1"/>
    </source>
</evidence>
<evidence type="ECO:0000259" key="4">
    <source>
        <dbReference type="SMART" id="SM00382"/>
    </source>
</evidence>
<dbReference type="InterPro" id="IPR050764">
    <property type="entry name" value="CbbQ/NirQ/NorQ/GpvN"/>
</dbReference>
<dbReference type="Gene3D" id="3.40.50.300">
    <property type="entry name" value="P-loop containing nucleotide triphosphate hydrolases"/>
    <property type="match status" value="1"/>
</dbReference>
<evidence type="ECO:0000313" key="6">
    <source>
        <dbReference type="Proteomes" id="UP000262969"/>
    </source>
</evidence>
<dbReference type="Pfam" id="PF17863">
    <property type="entry name" value="AAA_lid_2"/>
    <property type="match status" value="1"/>
</dbReference>
<comment type="caution">
    <text evidence="5">The sequence shown here is derived from an EMBL/GenBank/DDBJ whole genome shotgun (WGS) entry which is preliminary data.</text>
</comment>
<comment type="similarity">
    <text evidence="3">Belongs to the MoxR family.</text>
</comment>
<dbReference type="FunFam" id="3.40.50.300:FF:000640">
    <property type="entry name" value="MoxR family ATPase"/>
    <property type="match status" value="1"/>
</dbReference>
<organism evidence="5 6">
    <name type="scientific">Lachnoclostridium phytofermentans</name>
    <dbReference type="NCBI Taxonomy" id="66219"/>
    <lineage>
        <taxon>Bacteria</taxon>
        <taxon>Bacillati</taxon>
        <taxon>Bacillota</taxon>
        <taxon>Clostridia</taxon>
        <taxon>Lachnospirales</taxon>
        <taxon>Lachnospiraceae</taxon>
    </lineage>
</organism>
<evidence type="ECO:0000256" key="1">
    <source>
        <dbReference type="ARBA" id="ARBA00022741"/>
    </source>
</evidence>
<sequence>MNVNEVNKIVNELKSNIQQVIIGKDDVILKVITTLIAGGHVLLEDTPGTGKTLLSKALARSISLDFRRIQFTPDLLPSDVTGLNIYNQKEECFTFLAGPAFTNILLADEINRATPRTQSSLLECMEEHQITIDGETRTLSDPFFVIATQNPIETAGTFPLPEAQMDRFMMQLSMGYPTESEELSMIDRYLLNNPLTKLNPVCSTEDILAIREYSKTIFIHNSVREYLVAIIQATRKHPLLSVGVSPRGTFALIKACQVYAAIQNRNYCLPDDVKQLAPCVLKHRVLLFGNYKQGVNNHPIDEIIQKISVPTEDFSEKRMI</sequence>
<dbReference type="EMBL" id="DPVV01000206">
    <property type="protein sequence ID" value="HCL01983.1"/>
    <property type="molecule type" value="Genomic_DNA"/>
</dbReference>
<keyword evidence="1" id="KW-0547">Nucleotide-binding</keyword>
<feature type="domain" description="AAA+ ATPase" evidence="4">
    <location>
        <begin position="37"/>
        <end position="178"/>
    </location>
</feature>
<dbReference type="GO" id="GO:0005524">
    <property type="term" value="F:ATP binding"/>
    <property type="evidence" value="ECO:0007669"/>
    <property type="project" value="UniProtKB-KW"/>
</dbReference>
<reference evidence="5 6" key="1">
    <citation type="journal article" date="2018" name="Nat. Biotechnol.">
        <title>A standardized bacterial taxonomy based on genome phylogeny substantially revises the tree of life.</title>
        <authorList>
            <person name="Parks D.H."/>
            <person name="Chuvochina M."/>
            <person name="Waite D.W."/>
            <person name="Rinke C."/>
            <person name="Skarshewski A."/>
            <person name="Chaumeil P.A."/>
            <person name="Hugenholtz P."/>
        </authorList>
    </citation>
    <scope>NUCLEOTIDE SEQUENCE [LARGE SCALE GENOMIC DNA]</scope>
    <source>
        <strain evidence="5">UBA11728</strain>
    </source>
</reference>
<proteinExistence type="inferred from homology"/>
<dbReference type="AlphaFoldDB" id="A0A3D2X5S6"/>
<dbReference type="Pfam" id="PF07726">
    <property type="entry name" value="AAA_3"/>
    <property type="match status" value="1"/>
</dbReference>
<dbReference type="Proteomes" id="UP000262969">
    <property type="component" value="Unassembled WGS sequence"/>
</dbReference>
<dbReference type="PIRSF" id="PIRSF002849">
    <property type="entry name" value="AAA_ATPase_chaperone_MoxR_prd"/>
    <property type="match status" value="1"/>
</dbReference>
<protein>
    <submittedName>
        <fullName evidence="5">Magnesium chelatase</fullName>
    </submittedName>
</protein>
<dbReference type="GO" id="GO:0016887">
    <property type="term" value="F:ATP hydrolysis activity"/>
    <property type="evidence" value="ECO:0007669"/>
    <property type="project" value="InterPro"/>
</dbReference>
<dbReference type="PANTHER" id="PTHR42759:SF5">
    <property type="entry name" value="METHANOL DEHYDROGENASE REGULATOR"/>
    <property type="match status" value="1"/>
</dbReference>
<evidence type="ECO:0000256" key="3">
    <source>
        <dbReference type="ARBA" id="ARBA00061607"/>
    </source>
</evidence>
<dbReference type="InterPro" id="IPR003593">
    <property type="entry name" value="AAA+_ATPase"/>
</dbReference>
<name>A0A3D2X5S6_9FIRM</name>
<dbReference type="SUPFAM" id="SSF52540">
    <property type="entry name" value="P-loop containing nucleoside triphosphate hydrolases"/>
    <property type="match status" value="1"/>
</dbReference>
<dbReference type="InterPro" id="IPR027417">
    <property type="entry name" value="P-loop_NTPase"/>
</dbReference>
<evidence type="ECO:0000256" key="2">
    <source>
        <dbReference type="ARBA" id="ARBA00022840"/>
    </source>
</evidence>
<gene>
    <name evidence="5" type="ORF">DHW61_06120</name>
</gene>
<dbReference type="CDD" id="cd00009">
    <property type="entry name" value="AAA"/>
    <property type="match status" value="1"/>
</dbReference>
<keyword evidence="2" id="KW-0067">ATP-binding</keyword>
<dbReference type="InterPro" id="IPR041628">
    <property type="entry name" value="ChlI/MoxR_AAA_lid"/>
</dbReference>
<dbReference type="Gene3D" id="1.10.8.80">
    <property type="entry name" value="Magnesium chelatase subunit I, C-Terminal domain"/>
    <property type="match status" value="1"/>
</dbReference>
<dbReference type="SMART" id="SM00382">
    <property type="entry name" value="AAA"/>
    <property type="match status" value="1"/>
</dbReference>
<dbReference type="PANTHER" id="PTHR42759">
    <property type="entry name" value="MOXR FAMILY PROTEIN"/>
    <property type="match status" value="1"/>
</dbReference>
<accession>A0A3D2X5S6</accession>